<dbReference type="Proteomes" id="UP000007058">
    <property type="component" value="Chromosome"/>
</dbReference>
<reference evidence="5 6" key="1">
    <citation type="journal article" date="2005" name="DNA Res.">
        <title>Complete genome sequence of the facultative anaerobic magnetotactic bacterium Magnetospirillum sp. strain AMB-1.</title>
        <authorList>
            <person name="Matsunaga T."/>
            <person name="Okamura Y."/>
            <person name="Fukuda Y."/>
            <person name="Wahyudi A.T."/>
            <person name="Murase Y."/>
            <person name="Takeyama H."/>
        </authorList>
    </citation>
    <scope>NUCLEOTIDE SEQUENCE [LARGE SCALE GENOMIC DNA]</scope>
    <source>
        <strain evidence="6">ATCC 700264 / AMB-1</strain>
    </source>
</reference>
<dbReference type="CDD" id="cd00165">
    <property type="entry name" value="S4"/>
    <property type="match status" value="1"/>
</dbReference>
<feature type="domain" description="RNA-binding S4" evidence="4">
    <location>
        <begin position="223"/>
        <end position="285"/>
    </location>
</feature>
<keyword evidence="1 3" id="KW-0694">RNA-binding</keyword>
<comment type="similarity">
    <text evidence="2">Belongs to the TlyA family.</text>
</comment>
<evidence type="ECO:0000313" key="6">
    <source>
        <dbReference type="Proteomes" id="UP000007058"/>
    </source>
</evidence>
<dbReference type="PANTHER" id="PTHR32319:SF0">
    <property type="entry name" value="BACTERIAL HEMOLYSIN-LIKE PROTEIN"/>
    <property type="match status" value="1"/>
</dbReference>
<dbReference type="Gene3D" id="3.10.290.10">
    <property type="entry name" value="RNA-binding S4 domain"/>
    <property type="match status" value="1"/>
</dbReference>
<sequence>MGGGIEHARLVPQDVLGAVAVVHVDVDHRHPLEAMGVAGVQRGDGRVAEEAEPHGVVALGMVARRTHGAKGVAHLALGHGVHRRDAGPGGPQRRLARIARQDGVGIQVVVPVAVGHRVQHIVDMAERVSPHQLFHGGMRRFVSQQHHELLALQGGEDGLDPIGAFGVIIPGVMLQTDGVREQQRCHSGLDVPRLYKFSVFSGKGGAISIPDFCMGRRRMSAKKRVDQLLVERGLVESRSKAQALVMAGLVYSGDRRVDKPGTAMAEDCALELKGQDHPWVSRGGLKLAKALETFGLDPRDKVAIDVGASTGGFTDVLLAHGAARVYAVDVGHGQLAWKLRSDSRVVVLERTNARHLTAEQIPEPVDMVVCDASFIGLETVLPAALSLARPGAWVAALIKPQFEVGKGRVGKGGVVREPELHAEVCERIHAWLAGLPGWRVEGITESPILGPEGNKEFLIVGRYEGAPCAPASS</sequence>
<protein>
    <submittedName>
        <fullName evidence="5">Predicted rRNA methylase</fullName>
    </submittedName>
</protein>
<dbReference type="GO" id="GO:0008168">
    <property type="term" value="F:methyltransferase activity"/>
    <property type="evidence" value="ECO:0007669"/>
    <property type="project" value="UniProtKB-KW"/>
</dbReference>
<dbReference type="STRING" id="342108.amb2900"/>
<name>Q2W371_PARM1</name>
<evidence type="ECO:0000313" key="5">
    <source>
        <dbReference type="EMBL" id="BAE51704.1"/>
    </source>
</evidence>
<dbReference type="KEGG" id="mag:amb2900"/>
<dbReference type="EMBL" id="AP007255">
    <property type="protein sequence ID" value="BAE51704.1"/>
    <property type="molecule type" value="Genomic_DNA"/>
</dbReference>
<dbReference type="AlphaFoldDB" id="Q2W371"/>
<dbReference type="GO" id="GO:0003723">
    <property type="term" value="F:RNA binding"/>
    <property type="evidence" value="ECO:0007669"/>
    <property type="project" value="UniProtKB-KW"/>
</dbReference>
<evidence type="ECO:0000256" key="2">
    <source>
        <dbReference type="ARBA" id="ARBA00029460"/>
    </source>
</evidence>
<dbReference type="HOGENOM" id="CLU_577225_0_0_5"/>
<dbReference type="SUPFAM" id="SSF53335">
    <property type="entry name" value="S-adenosyl-L-methionine-dependent methyltransferases"/>
    <property type="match status" value="1"/>
</dbReference>
<dbReference type="NCBIfam" id="TIGR00478">
    <property type="entry name" value="tly"/>
    <property type="match status" value="1"/>
</dbReference>
<accession>Q2W371</accession>
<dbReference type="Pfam" id="PF01728">
    <property type="entry name" value="FtsJ"/>
    <property type="match status" value="1"/>
</dbReference>
<dbReference type="Gene3D" id="3.40.50.150">
    <property type="entry name" value="Vaccinia Virus protein VP39"/>
    <property type="match status" value="1"/>
</dbReference>
<dbReference type="SUPFAM" id="SSF55174">
    <property type="entry name" value="Alpha-L RNA-binding motif"/>
    <property type="match status" value="1"/>
</dbReference>
<dbReference type="CDD" id="cd02440">
    <property type="entry name" value="AdoMet_MTases"/>
    <property type="match status" value="1"/>
</dbReference>
<proteinExistence type="inferred from homology"/>
<dbReference type="InterPro" id="IPR029063">
    <property type="entry name" value="SAM-dependent_MTases_sf"/>
</dbReference>
<evidence type="ECO:0000256" key="3">
    <source>
        <dbReference type="PROSITE-ProRule" id="PRU00182"/>
    </source>
</evidence>
<dbReference type="InterPro" id="IPR047048">
    <property type="entry name" value="TlyA"/>
</dbReference>
<dbReference type="GO" id="GO:0032259">
    <property type="term" value="P:methylation"/>
    <property type="evidence" value="ECO:0007669"/>
    <property type="project" value="UniProtKB-KW"/>
</dbReference>
<dbReference type="InterPro" id="IPR036986">
    <property type="entry name" value="S4_RNA-bd_sf"/>
</dbReference>
<dbReference type="InterPro" id="IPR002942">
    <property type="entry name" value="S4_RNA-bd"/>
</dbReference>
<evidence type="ECO:0000256" key="1">
    <source>
        <dbReference type="ARBA" id="ARBA00022884"/>
    </source>
</evidence>
<dbReference type="InterPro" id="IPR004538">
    <property type="entry name" value="Hemolysin_A/TlyA"/>
</dbReference>
<evidence type="ECO:0000259" key="4">
    <source>
        <dbReference type="SMART" id="SM00363"/>
    </source>
</evidence>
<keyword evidence="5" id="KW-0808">Transferase</keyword>
<keyword evidence="6" id="KW-1185">Reference proteome</keyword>
<dbReference type="InterPro" id="IPR002877">
    <property type="entry name" value="RNA_MeTrfase_FtsJ_dom"/>
</dbReference>
<dbReference type="PANTHER" id="PTHR32319">
    <property type="entry name" value="BACTERIAL HEMOLYSIN-LIKE PROTEIN"/>
    <property type="match status" value="1"/>
</dbReference>
<keyword evidence="5" id="KW-0489">Methyltransferase</keyword>
<gene>
    <name evidence="5" type="ordered locus">amb2900</name>
</gene>
<organism evidence="5 6">
    <name type="scientific">Paramagnetospirillum magneticum (strain ATCC 700264 / AMB-1)</name>
    <name type="common">Magnetospirillum magneticum</name>
    <dbReference type="NCBI Taxonomy" id="342108"/>
    <lineage>
        <taxon>Bacteria</taxon>
        <taxon>Pseudomonadati</taxon>
        <taxon>Pseudomonadota</taxon>
        <taxon>Alphaproteobacteria</taxon>
        <taxon>Rhodospirillales</taxon>
        <taxon>Magnetospirillaceae</taxon>
        <taxon>Paramagnetospirillum</taxon>
    </lineage>
</organism>
<dbReference type="Pfam" id="PF01479">
    <property type="entry name" value="S4"/>
    <property type="match status" value="1"/>
</dbReference>
<dbReference type="PROSITE" id="PS50889">
    <property type="entry name" value="S4"/>
    <property type="match status" value="1"/>
</dbReference>
<dbReference type="SMART" id="SM00363">
    <property type="entry name" value="S4"/>
    <property type="match status" value="1"/>
</dbReference>